<evidence type="ECO:0000256" key="1">
    <source>
        <dbReference type="SAM" id="Phobius"/>
    </source>
</evidence>
<protein>
    <submittedName>
        <fullName evidence="2">Uncharacterized protein</fullName>
    </submittedName>
</protein>
<feature type="transmembrane region" description="Helical" evidence="1">
    <location>
        <begin position="132"/>
        <end position="150"/>
    </location>
</feature>
<organism evidence="2 3">
    <name type="scientific">Tenacibaculum phage PTm5</name>
    <dbReference type="NCBI Taxonomy" id="2547426"/>
    <lineage>
        <taxon>Viruses</taxon>
        <taxon>Duplodnaviria</taxon>
        <taxon>Heunggongvirae</taxon>
        <taxon>Uroviricota</taxon>
        <taxon>Caudoviricetes</taxon>
        <taxon>Shirahamavirus</taxon>
        <taxon>Shirahamavirus PTm1</taxon>
    </lineage>
</organism>
<accession>A0A5S9BZA2</accession>
<proteinExistence type="predicted"/>
<dbReference type="EMBL" id="AP019525">
    <property type="protein sequence ID" value="BBI90742.1"/>
    <property type="molecule type" value="Genomic_DNA"/>
</dbReference>
<reference evidence="2 3" key="1">
    <citation type="journal article" date="2019" name="Arch. Virol.">
        <title>A novel jumbo Tenacibaculum maritimum lytic phage with head-fiber-like appendages.</title>
        <authorList>
            <person name="Kawato Y."/>
            <person name="Istiqomah I."/>
            <person name="Gaafar A.Y."/>
            <person name="Hanaoka M."/>
            <person name="Ishimaru K."/>
            <person name="Yasuike M."/>
            <person name="Nishiki I."/>
            <person name="Nakamura Y."/>
            <person name="Fujiwara A."/>
            <person name="Nakai T."/>
        </authorList>
    </citation>
    <scope>NUCLEOTIDE SEQUENCE [LARGE SCALE GENOMIC DNA]</scope>
    <source>
        <strain evidence="2 3">PTm5</strain>
    </source>
</reference>
<evidence type="ECO:0000313" key="3">
    <source>
        <dbReference type="Proteomes" id="UP000424080"/>
    </source>
</evidence>
<keyword evidence="1" id="KW-1133">Transmembrane helix</keyword>
<feature type="transmembrane region" description="Helical" evidence="1">
    <location>
        <begin position="12"/>
        <end position="31"/>
    </location>
</feature>
<keyword evidence="1" id="KW-0812">Transmembrane</keyword>
<evidence type="ECO:0000313" key="2">
    <source>
        <dbReference type="EMBL" id="BBI90742.1"/>
    </source>
</evidence>
<dbReference type="Proteomes" id="UP000424080">
    <property type="component" value="Segment"/>
</dbReference>
<keyword evidence="1" id="KW-0472">Membrane</keyword>
<sequence length="153" mass="18163">MRKILENSFLSILILPLSLFYFIYTAYNYYIEHKRFKKVINKNEAFTMALMTLDFKGHKYLPSYFYCEKDVDENLSLVEVQDIAQKQVIQVILKYLKTEDMLSILTVDTEVHDGKVLFSIQPASLQITILNAWNLIKSIMLYLILTFLYFKFM</sequence>
<name>A0A5S9BZA2_9CAUD</name>